<dbReference type="Pfam" id="PF06429">
    <property type="entry name" value="Flg_bbr_C"/>
    <property type="match status" value="1"/>
</dbReference>
<sequence>DVALAQEGQYFVVQRRDGTQLYTRDGQFYRNDQGQISTGTGEVVLGADLTPITFREEPRDIKIRQDGTILVNEAEIGRLLVVAPTRDQLQGFPRVAGPLFPVDNAEVRQGFLESSNVSIISEMVALVEANRSFGFEQKVVSAHDQMLQKAANDLGRLQ</sequence>
<dbReference type="AlphaFoldDB" id="A0A937X158"/>
<dbReference type="PANTHER" id="PTHR30435:SF18">
    <property type="entry name" value="FLAGELLAR BASAL-BODY ROD PROTEIN FLGF"/>
    <property type="match status" value="1"/>
</dbReference>
<feature type="domain" description="Flagellar hook protein FlgE/F/G-like D1" evidence="5">
    <location>
        <begin position="10"/>
        <end position="70"/>
    </location>
</feature>
<feature type="domain" description="Flagellar basal-body/hook protein C-terminal" evidence="4">
    <location>
        <begin position="108"/>
        <end position="152"/>
    </location>
</feature>
<comment type="similarity">
    <text evidence="1">Belongs to the flagella basal body rod proteins family.</text>
</comment>
<gene>
    <name evidence="6" type="ORF">FJZ00_02815</name>
</gene>
<keyword evidence="6" id="KW-0969">Cilium</keyword>
<protein>
    <recommendedName>
        <fullName evidence="3">Flagellar basal-body rod protein FlgF</fullName>
    </recommendedName>
</protein>
<dbReference type="PANTHER" id="PTHR30435">
    <property type="entry name" value="FLAGELLAR PROTEIN"/>
    <property type="match status" value="1"/>
</dbReference>
<dbReference type="EMBL" id="VGJX01000111">
    <property type="protein sequence ID" value="MBM3274059.1"/>
    <property type="molecule type" value="Genomic_DNA"/>
</dbReference>
<feature type="non-terminal residue" evidence="6">
    <location>
        <position position="1"/>
    </location>
</feature>
<accession>A0A937X158</accession>
<dbReference type="GO" id="GO:0071978">
    <property type="term" value="P:bacterial-type flagellum-dependent swarming motility"/>
    <property type="evidence" value="ECO:0007669"/>
    <property type="project" value="TreeGrafter"/>
</dbReference>
<evidence type="ECO:0000256" key="3">
    <source>
        <dbReference type="ARBA" id="ARBA00040228"/>
    </source>
</evidence>
<dbReference type="InterPro" id="IPR053967">
    <property type="entry name" value="LlgE_F_G-like_D1"/>
</dbReference>
<reference evidence="6 7" key="1">
    <citation type="submission" date="2019-03" db="EMBL/GenBank/DDBJ databases">
        <title>Lake Tanganyika Metagenome-Assembled Genomes (MAGs).</title>
        <authorList>
            <person name="Tran P."/>
        </authorList>
    </citation>
    <scope>NUCLEOTIDE SEQUENCE [LARGE SCALE GENOMIC DNA]</scope>
    <source>
        <strain evidence="6">K_DeepCast_65m_m2_236</strain>
    </source>
</reference>
<comment type="caution">
    <text evidence="6">The sequence shown here is derived from an EMBL/GenBank/DDBJ whole genome shotgun (WGS) entry which is preliminary data.</text>
</comment>
<comment type="subunit">
    <text evidence="2">The basal body constitutes a major portion of the flagellar organelle and consists of five rings (E,L,P,S, and M) mounted on a central rod. The rod consists of about 26 subunits of FlgG in the distal portion, and FlgB, FlgC and FlgF are thought to build up the proximal portion of the rod with about 6 subunits each.</text>
</comment>
<dbReference type="Proteomes" id="UP000703893">
    <property type="component" value="Unassembled WGS sequence"/>
</dbReference>
<evidence type="ECO:0000259" key="4">
    <source>
        <dbReference type="Pfam" id="PF06429"/>
    </source>
</evidence>
<evidence type="ECO:0000256" key="2">
    <source>
        <dbReference type="ARBA" id="ARBA00038560"/>
    </source>
</evidence>
<evidence type="ECO:0000313" key="7">
    <source>
        <dbReference type="Proteomes" id="UP000703893"/>
    </source>
</evidence>
<proteinExistence type="inferred from homology"/>
<evidence type="ECO:0000313" key="6">
    <source>
        <dbReference type="EMBL" id="MBM3274059.1"/>
    </source>
</evidence>
<evidence type="ECO:0000259" key="5">
    <source>
        <dbReference type="Pfam" id="PF22692"/>
    </source>
</evidence>
<organism evidence="6 7">
    <name type="scientific">Candidatus Tanganyikabacteria bacterium</name>
    <dbReference type="NCBI Taxonomy" id="2961651"/>
    <lineage>
        <taxon>Bacteria</taxon>
        <taxon>Bacillati</taxon>
        <taxon>Candidatus Sericytochromatia</taxon>
        <taxon>Candidatus Tanganyikabacteria</taxon>
    </lineage>
</organism>
<dbReference type="GO" id="GO:0009288">
    <property type="term" value="C:bacterial-type flagellum"/>
    <property type="evidence" value="ECO:0007669"/>
    <property type="project" value="TreeGrafter"/>
</dbReference>
<dbReference type="InterPro" id="IPR037925">
    <property type="entry name" value="FlgE/F/G-like"/>
</dbReference>
<evidence type="ECO:0000256" key="1">
    <source>
        <dbReference type="ARBA" id="ARBA00009677"/>
    </source>
</evidence>
<keyword evidence="6" id="KW-0966">Cell projection</keyword>
<name>A0A937X158_9BACT</name>
<keyword evidence="6" id="KW-0282">Flagellum</keyword>
<dbReference type="InterPro" id="IPR010930">
    <property type="entry name" value="Flg_bb/hook_C_dom"/>
</dbReference>
<dbReference type="Pfam" id="PF22692">
    <property type="entry name" value="LlgE_F_G_D1"/>
    <property type="match status" value="1"/>
</dbReference>
<dbReference type="SUPFAM" id="SSF117143">
    <property type="entry name" value="Flagellar hook protein flgE"/>
    <property type="match status" value="1"/>
</dbReference>